<keyword evidence="6 16" id="KW-0812">Transmembrane</keyword>
<dbReference type="InterPro" id="IPR003594">
    <property type="entry name" value="HATPase_dom"/>
</dbReference>
<keyword evidence="9" id="KW-0067">ATP-binding</keyword>
<dbReference type="CDD" id="cd17546">
    <property type="entry name" value="REC_hyHK_CKI1_RcsC-like"/>
    <property type="match status" value="1"/>
</dbReference>
<dbReference type="FunCoup" id="A0A2T3B414">
    <property type="interactions" value="154"/>
</dbReference>
<keyword evidence="12 16" id="KW-0472">Membrane</keyword>
<evidence type="ECO:0000256" key="13">
    <source>
        <dbReference type="ARBA" id="ARBA00023180"/>
    </source>
</evidence>
<organism evidence="19 20">
    <name type="scientific">Amorphotheca resinae ATCC 22711</name>
    <dbReference type="NCBI Taxonomy" id="857342"/>
    <lineage>
        <taxon>Eukaryota</taxon>
        <taxon>Fungi</taxon>
        <taxon>Dikarya</taxon>
        <taxon>Ascomycota</taxon>
        <taxon>Pezizomycotina</taxon>
        <taxon>Leotiomycetes</taxon>
        <taxon>Helotiales</taxon>
        <taxon>Amorphothecaceae</taxon>
        <taxon>Amorphotheca</taxon>
    </lineage>
</organism>
<evidence type="ECO:0000256" key="11">
    <source>
        <dbReference type="ARBA" id="ARBA00023012"/>
    </source>
</evidence>
<dbReference type="Gene3D" id="3.30.565.10">
    <property type="entry name" value="Histidine kinase-like ATPase, C-terminal domain"/>
    <property type="match status" value="1"/>
</dbReference>
<feature type="domain" description="Histidine kinase" evidence="17">
    <location>
        <begin position="572"/>
        <end position="901"/>
    </location>
</feature>
<evidence type="ECO:0000259" key="18">
    <source>
        <dbReference type="PROSITE" id="PS50110"/>
    </source>
</evidence>
<dbReference type="GO" id="GO:0009927">
    <property type="term" value="F:histidine phosphotransfer kinase activity"/>
    <property type="evidence" value="ECO:0007669"/>
    <property type="project" value="TreeGrafter"/>
</dbReference>
<dbReference type="RefSeq" id="XP_024721646.1">
    <property type="nucleotide sequence ID" value="XM_024870232.1"/>
</dbReference>
<dbReference type="GO" id="GO:0005886">
    <property type="term" value="C:plasma membrane"/>
    <property type="evidence" value="ECO:0007669"/>
    <property type="project" value="TreeGrafter"/>
</dbReference>
<dbReference type="STRING" id="857342.A0A2T3B414"/>
<dbReference type="EC" id="2.7.13.3" evidence="3"/>
<evidence type="ECO:0000256" key="7">
    <source>
        <dbReference type="ARBA" id="ARBA00022741"/>
    </source>
</evidence>
<name>A0A2T3B414_AMORE</name>
<dbReference type="InterPro" id="IPR036097">
    <property type="entry name" value="HisK_dim/P_sf"/>
</dbReference>
<keyword evidence="8" id="KW-0418">Kinase</keyword>
<evidence type="ECO:0000313" key="20">
    <source>
        <dbReference type="Proteomes" id="UP000241818"/>
    </source>
</evidence>
<evidence type="ECO:0000256" key="5">
    <source>
        <dbReference type="ARBA" id="ARBA00022679"/>
    </source>
</evidence>
<dbReference type="CDD" id="cd16922">
    <property type="entry name" value="HATPase_EvgS-ArcB-TorS-like"/>
    <property type="match status" value="1"/>
</dbReference>
<evidence type="ECO:0000256" key="15">
    <source>
        <dbReference type="SAM" id="MobiDB-lite"/>
    </source>
</evidence>
<comment type="catalytic activity">
    <reaction evidence="1">
        <text>ATP + protein L-histidine = ADP + protein N-phospho-L-histidine.</text>
        <dbReference type="EC" id="2.7.13.3"/>
    </reaction>
</comment>
<feature type="transmembrane region" description="Helical" evidence="16">
    <location>
        <begin position="395"/>
        <end position="417"/>
    </location>
</feature>
<dbReference type="EMBL" id="KZ679010">
    <property type="protein sequence ID" value="PSS20376.1"/>
    <property type="molecule type" value="Genomic_DNA"/>
</dbReference>
<dbReference type="InterPro" id="IPR003661">
    <property type="entry name" value="HisK_dim/P_dom"/>
</dbReference>
<feature type="region of interest" description="Disordered" evidence="15">
    <location>
        <begin position="431"/>
        <end position="461"/>
    </location>
</feature>
<feature type="modified residue" description="4-aspartylphosphate" evidence="14">
    <location>
        <position position="1059"/>
    </location>
</feature>
<feature type="region of interest" description="Disordered" evidence="15">
    <location>
        <begin position="902"/>
        <end position="945"/>
    </location>
</feature>
<evidence type="ECO:0000256" key="9">
    <source>
        <dbReference type="ARBA" id="ARBA00022840"/>
    </source>
</evidence>
<evidence type="ECO:0000256" key="4">
    <source>
        <dbReference type="ARBA" id="ARBA00022553"/>
    </source>
</evidence>
<dbReference type="InterPro" id="IPR001789">
    <property type="entry name" value="Sig_transdc_resp-reg_receiver"/>
</dbReference>
<dbReference type="PANTHER" id="PTHR43047:SF72">
    <property type="entry name" value="OSMOSENSING HISTIDINE PROTEIN KINASE SLN1"/>
    <property type="match status" value="1"/>
</dbReference>
<evidence type="ECO:0000256" key="8">
    <source>
        <dbReference type="ARBA" id="ARBA00022777"/>
    </source>
</evidence>
<gene>
    <name evidence="19" type="ORF">M430DRAFT_99919</name>
</gene>
<evidence type="ECO:0000256" key="12">
    <source>
        <dbReference type="ARBA" id="ARBA00023136"/>
    </source>
</evidence>
<dbReference type="InterPro" id="IPR036890">
    <property type="entry name" value="HATPase_C_sf"/>
</dbReference>
<dbReference type="InParanoid" id="A0A2T3B414"/>
<sequence>MRIGIREQLAAVVLITALVPLAVLAIATWVNNRDFVTNITSNSLALIASLKAAQIASDLLLIQSTCATIVTRILLQDAIKSFYKGNSTAENWTEAHSDVSGAMASEGLSTLLQVIVFPRNDTGNVYGLLNATANTTGIPLPYTNPNGSQVMLGEDGLGYPPALYPNITYNTTSTPDPADPSINATRAYAFNDTPLNGSSPLLLGPLQINDTYALISLTLPIIDNLNSSIVLGFMTVVAAASSLMDVVTSREGLAKTGIVLVVGPNRPQNHFDYTDRPATANYLPPSDLDSASVRFVFPPVPRPGQADRHSAYNANLTKYNSSAFTEAEYPAVVAGFRRQIKHGNNASSMLETHNENNASVAVGYARPRSALVDWLLIVEQGHSEAWAPMNQLRKIVLACVFGAIGLVLIFIVPMVHYSVRPIRRLREATKKSISPPGYTPNGSIRSYRMDDPPDASGDEAPDLENALAASQNKGIFVRLKNLTSGNRRKSKMERDEERRRKGFRIPGKVQDHRHLIKDELSDLTATFNEMADELLLQYTSLESKVAERTRELEISKKAAEAANESKTLFIANISHELKTPLNGILGMCAVCMGEDDLPKIKRSLQVVYKSGDLLLHLLNDLLTFSKNQIGQQLSLEEKEFRLIDIKTQILTIFTKQVQEGRINFEVKFVGTDADPTSEATTEKPLPALGPNGIGRLKDLSLWGDQHRIIQVIINLVSNSLKFTPEGGTVSVKISCLGDAEVPPEGARNSMASKRSSQRTSRYQLHEGSGSNTPQVSRKASISGSGPKNSKGTALTINPMDPSATPRVQFRERSPTPPPPNARTLMFQFEVSDTGPGIPAHLQEQVFEPFVQGDLGLSKKYGGTGLGLSICSQLASLMGGDISLASTEGVGSTFTMRIPLKHVRSRPPSTSSSDIYVGSRCGSISSTAPQDEQPRRTSGDGNPTAGVVAANSNKGYENGPQTRLVGLSQPFFASNRSPTPTTMKDSGGQLAALDSVHKESGTKLRVLVAEDNLVNQEVVLRMLKLEDIYDVVVAKDGQEAYEMVKESMATGQHFSLIFMDVQMPNLSGIESTRLIRQMGYSAPIVALTAFSEESNVKECYDSGMNMFLR</sequence>
<dbReference type="Pfam" id="PF02518">
    <property type="entry name" value="HATPase_c"/>
    <property type="match status" value="1"/>
</dbReference>
<dbReference type="PROSITE" id="PS50109">
    <property type="entry name" value="HIS_KIN"/>
    <property type="match status" value="1"/>
</dbReference>
<dbReference type="Proteomes" id="UP000241818">
    <property type="component" value="Unassembled WGS sequence"/>
</dbReference>
<dbReference type="SMART" id="SM00387">
    <property type="entry name" value="HATPase_c"/>
    <property type="match status" value="1"/>
</dbReference>
<dbReference type="SUPFAM" id="SSF52172">
    <property type="entry name" value="CheY-like"/>
    <property type="match status" value="1"/>
</dbReference>
<dbReference type="CDD" id="cd06225">
    <property type="entry name" value="HAMP"/>
    <property type="match status" value="1"/>
</dbReference>
<dbReference type="GeneID" id="36578313"/>
<keyword evidence="5" id="KW-0808">Transferase</keyword>
<dbReference type="SMART" id="SM00388">
    <property type="entry name" value="HisKA"/>
    <property type="match status" value="1"/>
</dbReference>
<keyword evidence="20" id="KW-1185">Reference proteome</keyword>
<evidence type="ECO:0000256" key="6">
    <source>
        <dbReference type="ARBA" id="ARBA00022692"/>
    </source>
</evidence>
<dbReference type="FunFam" id="1.10.287.130:FF:000004">
    <property type="entry name" value="Ethylene receptor 1"/>
    <property type="match status" value="1"/>
</dbReference>
<dbReference type="PROSITE" id="PS50110">
    <property type="entry name" value="RESPONSE_REGULATORY"/>
    <property type="match status" value="1"/>
</dbReference>
<dbReference type="FunFam" id="3.40.50.2300:FF:000289">
    <property type="entry name" value="Osmosensing histidine protein kinase SLN1"/>
    <property type="match status" value="1"/>
</dbReference>
<keyword evidence="10 16" id="KW-1133">Transmembrane helix</keyword>
<evidence type="ECO:0000256" key="1">
    <source>
        <dbReference type="ARBA" id="ARBA00000085"/>
    </source>
</evidence>
<dbReference type="CDD" id="cd00082">
    <property type="entry name" value="HisKA"/>
    <property type="match status" value="1"/>
</dbReference>
<dbReference type="InterPro" id="IPR005467">
    <property type="entry name" value="His_kinase_dom"/>
</dbReference>
<keyword evidence="13" id="KW-0325">Glycoprotein</keyword>
<evidence type="ECO:0000259" key="17">
    <source>
        <dbReference type="PROSITE" id="PS50109"/>
    </source>
</evidence>
<feature type="compositionally biased region" description="Polar residues" evidence="15">
    <location>
        <begin position="749"/>
        <end position="795"/>
    </location>
</feature>
<dbReference type="GO" id="GO:0007234">
    <property type="term" value="P:osmosensory signaling via phosphorelay pathway"/>
    <property type="evidence" value="ECO:0007669"/>
    <property type="project" value="UniProtKB-ARBA"/>
</dbReference>
<dbReference type="InterPro" id="IPR004358">
    <property type="entry name" value="Sig_transdc_His_kin-like_C"/>
</dbReference>
<dbReference type="SUPFAM" id="SSF55874">
    <property type="entry name" value="ATPase domain of HSP90 chaperone/DNA topoisomerase II/histidine kinase"/>
    <property type="match status" value="1"/>
</dbReference>
<comment type="subcellular location">
    <subcellularLocation>
        <location evidence="2">Membrane</location>
    </subcellularLocation>
</comment>
<dbReference type="AlphaFoldDB" id="A0A2T3B414"/>
<dbReference type="PANTHER" id="PTHR43047">
    <property type="entry name" value="TWO-COMPONENT HISTIDINE PROTEIN KINASE"/>
    <property type="match status" value="1"/>
</dbReference>
<evidence type="ECO:0000256" key="16">
    <source>
        <dbReference type="SAM" id="Phobius"/>
    </source>
</evidence>
<evidence type="ECO:0000256" key="2">
    <source>
        <dbReference type="ARBA" id="ARBA00004370"/>
    </source>
</evidence>
<feature type="compositionally biased region" description="Acidic residues" evidence="15">
    <location>
        <begin position="452"/>
        <end position="461"/>
    </location>
</feature>
<evidence type="ECO:0000313" key="19">
    <source>
        <dbReference type="EMBL" id="PSS20376.1"/>
    </source>
</evidence>
<dbReference type="SUPFAM" id="SSF47384">
    <property type="entry name" value="Homodimeric domain of signal transducing histidine kinase"/>
    <property type="match status" value="1"/>
</dbReference>
<evidence type="ECO:0000256" key="3">
    <source>
        <dbReference type="ARBA" id="ARBA00012438"/>
    </source>
</evidence>
<dbReference type="InterPro" id="IPR011006">
    <property type="entry name" value="CheY-like_superfamily"/>
</dbReference>
<dbReference type="GO" id="GO:0000155">
    <property type="term" value="F:phosphorelay sensor kinase activity"/>
    <property type="evidence" value="ECO:0007669"/>
    <property type="project" value="InterPro"/>
</dbReference>
<evidence type="ECO:0000256" key="10">
    <source>
        <dbReference type="ARBA" id="ARBA00022989"/>
    </source>
</evidence>
<feature type="domain" description="Response regulatory" evidence="18">
    <location>
        <begin position="1004"/>
        <end position="1108"/>
    </location>
</feature>
<proteinExistence type="predicted"/>
<dbReference type="GO" id="GO:0005524">
    <property type="term" value="F:ATP binding"/>
    <property type="evidence" value="ECO:0007669"/>
    <property type="project" value="UniProtKB-KW"/>
</dbReference>
<accession>A0A2T3B414</accession>
<dbReference type="Gene3D" id="1.10.287.130">
    <property type="match status" value="1"/>
</dbReference>
<dbReference type="PRINTS" id="PR00344">
    <property type="entry name" value="BCTRLSENSOR"/>
</dbReference>
<keyword evidence="4 14" id="KW-0597">Phosphoprotein</keyword>
<protein>
    <recommendedName>
        <fullName evidence="3">histidine kinase</fullName>
        <ecNumber evidence="3">2.7.13.3</ecNumber>
    </recommendedName>
</protein>
<feature type="region of interest" description="Disordered" evidence="15">
    <location>
        <begin position="739"/>
        <end position="821"/>
    </location>
</feature>
<keyword evidence="7" id="KW-0547">Nucleotide-binding</keyword>
<dbReference type="SMART" id="SM00448">
    <property type="entry name" value="REC"/>
    <property type="match status" value="1"/>
</dbReference>
<dbReference type="Pfam" id="PF00512">
    <property type="entry name" value="HisKA"/>
    <property type="match status" value="1"/>
</dbReference>
<dbReference type="OrthoDB" id="60033at2759"/>
<keyword evidence="11" id="KW-0902">Two-component regulatory system</keyword>
<evidence type="ECO:0000256" key="14">
    <source>
        <dbReference type="PROSITE-ProRule" id="PRU00169"/>
    </source>
</evidence>
<reference evidence="19 20" key="1">
    <citation type="journal article" date="2018" name="New Phytol.">
        <title>Comparative genomics and transcriptomics depict ericoid mycorrhizal fungi as versatile saprotrophs and plant mutualists.</title>
        <authorList>
            <person name="Martino E."/>
            <person name="Morin E."/>
            <person name="Grelet G.A."/>
            <person name="Kuo A."/>
            <person name="Kohler A."/>
            <person name="Daghino S."/>
            <person name="Barry K.W."/>
            <person name="Cichocki N."/>
            <person name="Clum A."/>
            <person name="Dockter R.B."/>
            <person name="Hainaut M."/>
            <person name="Kuo R.C."/>
            <person name="LaButti K."/>
            <person name="Lindahl B.D."/>
            <person name="Lindquist E.A."/>
            <person name="Lipzen A."/>
            <person name="Khouja H.R."/>
            <person name="Magnuson J."/>
            <person name="Murat C."/>
            <person name="Ohm R.A."/>
            <person name="Singer S.W."/>
            <person name="Spatafora J.W."/>
            <person name="Wang M."/>
            <person name="Veneault-Fourrey C."/>
            <person name="Henrissat B."/>
            <person name="Grigoriev I.V."/>
            <person name="Martin F.M."/>
            <person name="Perotto S."/>
        </authorList>
    </citation>
    <scope>NUCLEOTIDE SEQUENCE [LARGE SCALE GENOMIC DNA]</scope>
    <source>
        <strain evidence="19 20">ATCC 22711</strain>
    </source>
</reference>
<dbReference type="Pfam" id="PF00072">
    <property type="entry name" value="Response_reg"/>
    <property type="match status" value="1"/>
</dbReference>
<dbReference type="Gene3D" id="3.40.50.2300">
    <property type="match status" value="1"/>
</dbReference>